<protein>
    <submittedName>
        <fullName evidence="2">Uncharacterized protein</fullName>
    </submittedName>
</protein>
<feature type="transmembrane region" description="Helical" evidence="1">
    <location>
        <begin position="100"/>
        <end position="125"/>
    </location>
</feature>
<keyword evidence="1" id="KW-0472">Membrane</keyword>
<dbReference type="Proteomes" id="UP000616885">
    <property type="component" value="Unassembled WGS sequence"/>
</dbReference>
<evidence type="ECO:0000256" key="1">
    <source>
        <dbReference type="SAM" id="Phobius"/>
    </source>
</evidence>
<comment type="caution">
    <text evidence="2">The sequence shown here is derived from an EMBL/GenBank/DDBJ whole genome shotgun (WGS) entry which is preliminary data.</text>
</comment>
<evidence type="ECO:0000313" key="3">
    <source>
        <dbReference type="Proteomes" id="UP000616885"/>
    </source>
</evidence>
<dbReference type="EMBL" id="JADCTT010000022">
    <property type="protein sequence ID" value="KAF9742282.1"/>
    <property type="molecule type" value="Genomic_DNA"/>
</dbReference>
<accession>A0A8H7N0U5</accession>
<keyword evidence="1" id="KW-0812">Transmembrane</keyword>
<feature type="transmembrane region" description="Helical" evidence="1">
    <location>
        <begin position="69"/>
        <end position="88"/>
    </location>
</feature>
<gene>
    <name evidence="2" type="ORF">IM811_009582</name>
</gene>
<organism evidence="2 3">
    <name type="scientific">Bionectria ochroleuca</name>
    <name type="common">Gliocladium roseum</name>
    <dbReference type="NCBI Taxonomy" id="29856"/>
    <lineage>
        <taxon>Eukaryota</taxon>
        <taxon>Fungi</taxon>
        <taxon>Dikarya</taxon>
        <taxon>Ascomycota</taxon>
        <taxon>Pezizomycotina</taxon>
        <taxon>Sordariomycetes</taxon>
        <taxon>Hypocreomycetidae</taxon>
        <taxon>Hypocreales</taxon>
        <taxon>Bionectriaceae</taxon>
        <taxon>Clonostachys</taxon>
    </lineage>
</organism>
<feature type="transmembrane region" description="Helical" evidence="1">
    <location>
        <begin position="7"/>
        <end position="33"/>
    </location>
</feature>
<sequence>MPSSSQLLYPAVGLLMVLAIIELSFVSATVGFLHGPASGTFPFTSDGATIDLKGEPKDLMTDQGHTSNAAAGTAFILIGLGGSLALFLRSRPNPSNFAIYFHHLWVLVNFLSFLLTFGALVYVFVVTNRYAGQTIDVAVAASLDGQKYDVGTWTPQGWFSALLELDLVNPSDRSKISSIVHITRGWQYNLIPFFIIHLVETSIAMWDALQRRKAVSLTGSTEKTAA</sequence>
<keyword evidence="1" id="KW-1133">Transmembrane helix</keyword>
<reference evidence="2" key="1">
    <citation type="submission" date="2020-10" db="EMBL/GenBank/DDBJ databases">
        <title>High-Quality Genome Resource of Clonostachys rosea strain S41 by Oxford Nanopore Long-Read Sequencing.</title>
        <authorList>
            <person name="Wang H."/>
        </authorList>
    </citation>
    <scope>NUCLEOTIDE SEQUENCE</scope>
    <source>
        <strain evidence="2">S41</strain>
    </source>
</reference>
<name>A0A8H7N0U5_BIOOC</name>
<dbReference type="AlphaFoldDB" id="A0A8H7N0U5"/>
<proteinExistence type="predicted"/>
<evidence type="ECO:0000313" key="2">
    <source>
        <dbReference type="EMBL" id="KAF9742282.1"/>
    </source>
</evidence>